<dbReference type="EMBL" id="JAATIZ010000001">
    <property type="protein sequence ID" value="NJB64308.1"/>
    <property type="molecule type" value="Genomic_DNA"/>
</dbReference>
<reference evidence="1 2" key="1">
    <citation type="submission" date="2020-03" db="EMBL/GenBank/DDBJ databases">
        <title>Genomic Encyclopedia of Type Strains, Phase IV (KMG-IV): sequencing the most valuable type-strain genomes for metagenomic binning, comparative biology and taxonomic classification.</title>
        <authorList>
            <person name="Goeker M."/>
        </authorList>
    </citation>
    <scope>NUCLEOTIDE SEQUENCE [LARGE SCALE GENOMIC DNA]</scope>
    <source>
        <strain evidence="1 2">DSM 26613</strain>
    </source>
</reference>
<keyword evidence="2" id="KW-1185">Reference proteome</keyword>
<sequence>MPPFQLGLFSPFWHTLFFADKLDAQDREQHLPFPRFISYGLTKKTAPHTTHSDFILLIHSAYNIHTAAELMGLLLRGNPFMF</sequence>
<comment type="caution">
    <text evidence="1">The sequence shown here is derived from an EMBL/GenBank/DDBJ whole genome shotgun (WGS) entry which is preliminary data.</text>
</comment>
<dbReference type="RefSeq" id="WP_377521172.1">
    <property type="nucleotide sequence ID" value="NZ_JBHRVR010000001.1"/>
</dbReference>
<evidence type="ECO:0000313" key="2">
    <source>
        <dbReference type="Proteomes" id="UP000783934"/>
    </source>
</evidence>
<evidence type="ECO:0008006" key="3">
    <source>
        <dbReference type="Google" id="ProtNLM"/>
    </source>
</evidence>
<proteinExistence type="predicted"/>
<name>A0ABX0WPL7_9BURK</name>
<dbReference type="Proteomes" id="UP000783934">
    <property type="component" value="Unassembled WGS sequence"/>
</dbReference>
<organism evidence="1 2">
    <name type="scientific">Paenalcaligenes hominis</name>
    <dbReference type="NCBI Taxonomy" id="643674"/>
    <lineage>
        <taxon>Bacteria</taxon>
        <taxon>Pseudomonadati</taxon>
        <taxon>Pseudomonadota</taxon>
        <taxon>Betaproteobacteria</taxon>
        <taxon>Burkholderiales</taxon>
        <taxon>Alcaligenaceae</taxon>
        <taxon>Paenalcaligenes</taxon>
    </lineage>
</organism>
<accession>A0ABX0WPL7</accession>
<gene>
    <name evidence="1" type="ORF">GGR41_000529</name>
</gene>
<evidence type="ECO:0000313" key="1">
    <source>
        <dbReference type="EMBL" id="NJB64308.1"/>
    </source>
</evidence>
<protein>
    <recommendedName>
        <fullName evidence="3">Transposase InsH N-terminal domain-containing protein</fullName>
    </recommendedName>
</protein>